<protein>
    <recommendedName>
        <fullName evidence="4">Glycosyltransferase RgtA/B/C/D-like domain-containing protein</fullName>
    </recommendedName>
</protein>
<proteinExistence type="predicted"/>
<accession>A0A1F7YH63</accession>
<feature type="transmembrane region" description="Helical" evidence="1">
    <location>
        <begin position="147"/>
        <end position="164"/>
    </location>
</feature>
<comment type="caution">
    <text evidence="2">The sequence shown here is derived from an EMBL/GenBank/DDBJ whole genome shotgun (WGS) entry which is preliminary data.</text>
</comment>
<name>A0A1F7YH63_9BACT</name>
<feature type="transmembrane region" description="Helical" evidence="1">
    <location>
        <begin position="362"/>
        <end position="380"/>
    </location>
</feature>
<dbReference type="EMBL" id="MGGI01000018">
    <property type="protein sequence ID" value="OGM25938.1"/>
    <property type="molecule type" value="Genomic_DNA"/>
</dbReference>
<evidence type="ECO:0000256" key="1">
    <source>
        <dbReference type="SAM" id="Phobius"/>
    </source>
</evidence>
<feature type="transmembrane region" description="Helical" evidence="1">
    <location>
        <begin position="214"/>
        <end position="231"/>
    </location>
</feature>
<feature type="transmembrane region" description="Helical" evidence="1">
    <location>
        <begin position="336"/>
        <end position="355"/>
    </location>
</feature>
<feature type="transmembrane region" description="Helical" evidence="1">
    <location>
        <begin position="192"/>
        <end position="208"/>
    </location>
</feature>
<feature type="transmembrane region" description="Helical" evidence="1">
    <location>
        <begin position="170"/>
        <end position="187"/>
    </location>
</feature>
<feature type="transmembrane region" description="Helical" evidence="1">
    <location>
        <begin position="91"/>
        <end position="109"/>
    </location>
</feature>
<keyword evidence="1" id="KW-0472">Membrane</keyword>
<evidence type="ECO:0008006" key="4">
    <source>
        <dbReference type="Google" id="ProtNLM"/>
    </source>
</evidence>
<feature type="transmembrane region" description="Helical" evidence="1">
    <location>
        <begin position="493"/>
        <end position="513"/>
    </location>
</feature>
<sequence length="517" mass="58344">MKRIIFRQLPNIFFSVLCLVFIFLALRGQSGNPVAKELNTSSWKEDGPFELSPERGRFALTYSIVEDHSFYFSVPIAKFIIPDLGYKNGHYVSLFAPGVSFIAIPGYLVGRLLGVSQVGAFAFVSLFAILNFVLIKLISKALKASEIASWLAALVFLFATPSFAYAVDLYQHHISTFLILLATYIIIKAKRIWPLFFVWLLCAASISVDYPNLVLMFPIGVCAFFKMIHVQNMSGAFKVKIPITNLLVFVGVIFPLLFFMWFNYKSYGNPFQFSGTVASVREIDSSGNPAFPKTADPEHVDEYLHPEEQKKSVIVFFSSRAILNGLYMHFVSPDRGIIAFAPVILFGIFGVVILFKQKSKFLPVLLGILGADLVLYSMWGDPWGGWAFGSRYLIPAYAIMAIFISTALTNLKTKKLFMIPFYILLVYSIAVNTLGALTSNANPPKVEVLELEKLSGKQERYSFDRNWEFLISGRSKSFVFQTYAAKYMTSVQYYYLITWLITALSTGMVVLLWRKNE</sequence>
<feature type="transmembrane region" description="Helical" evidence="1">
    <location>
        <begin position="416"/>
        <end position="437"/>
    </location>
</feature>
<organism evidence="2 3">
    <name type="scientific">Candidatus Woesebacteria bacterium RIFCSPHIGHO2_01_FULL_39_28</name>
    <dbReference type="NCBI Taxonomy" id="1802496"/>
    <lineage>
        <taxon>Bacteria</taxon>
        <taxon>Candidatus Woeseibacteriota</taxon>
    </lineage>
</organism>
<dbReference type="Proteomes" id="UP000178851">
    <property type="component" value="Unassembled WGS sequence"/>
</dbReference>
<keyword evidence="1" id="KW-0812">Transmembrane</keyword>
<feature type="transmembrane region" description="Helical" evidence="1">
    <location>
        <begin position="243"/>
        <end position="264"/>
    </location>
</feature>
<feature type="transmembrane region" description="Helical" evidence="1">
    <location>
        <begin position="392"/>
        <end position="409"/>
    </location>
</feature>
<evidence type="ECO:0000313" key="2">
    <source>
        <dbReference type="EMBL" id="OGM25938.1"/>
    </source>
</evidence>
<dbReference type="AlphaFoldDB" id="A0A1F7YH63"/>
<evidence type="ECO:0000313" key="3">
    <source>
        <dbReference type="Proteomes" id="UP000178851"/>
    </source>
</evidence>
<keyword evidence="1" id="KW-1133">Transmembrane helix</keyword>
<feature type="transmembrane region" description="Helical" evidence="1">
    <location>
        <begin position="115"/>
        <end position="135"/>
    </location>
</feature>
<gene>
    <name evidence="2" type="ORF">A2627_02320</name>
</gene>
<reference evidence="2 3" key="1">
    <citation type="journal article" date="2016" name="Nat. Commun.">
        <title>Thousands of microbial genomes shed light on interconnected biogeochemical processes in an aquifer system.</title>
        <authorList>
            <person name="Anantharaman K."/>
            <person name="Brown C.T."/>
            <person name="Hug L.A."/>
            <person name="Sharon I."/>
            <person name="Castelle C.J."/>
            <person name="Probst A.J."/>
            <person name="Thomas B.C."/>
            <person name="Singh A."/>
            <person name="Wilkins M.J."/>
            <person name="Karaoz U."/>
            <person name="Brodie E.L."/>
            <person name="Williams K.H."/>
            <person name="Hubbard S.S."/>
            <person name="Banfield J.F."/>
        </authorList>
    </citation>
    <scope>NUCLEOTIDE SEQUENCE [LARGE SCALE GENOMIC DNA]</scope>
</reference>